<dbReference type="Proteomes" id="UP000233551">
    <property type="component" value="Unassembled WGS sequence"/>
</dbReference>
<accession>A0A2I0JE74</accession>
<feature type="signal peptide" evidence="1">
    <location>
        <begin position="1"/>
        <end position="19"/>
    </location>
</feature>
<name>A0A2I0JE74_PUNGR</name>
<proteinExistence type="predicted"/>
<comment type="caution">
    <text evidence="2">The sequence shown here is derived from an EMBL/GenBank/DDBJ whole genome shotgun (WGS) entry which is preliminary data.</text>
</comment>
<evidence type="ECO:0000313" key="2">
    <source>
        <dbReference type="EMBL" id="PKI54548.1"/>
    </source>
</evidence>
<dbReference type="AlphaFoldDB" id="A0A2I0JE74"/>
<sequence>MRKLTSATLNFLLLQNSMGWFTLPERKRFGTVLKEGKPVDAQGQGYGSWLLMVRKPYRERSWPASRIISCEMHGKGIELEGFYGSDHCPVSLELSRAGS</sequence>
<dbReference type="Gene3D" id="3.60.10.10">
    <property type="entry name" value="Endonuclease/exonuclease/phosphatase"/>
    <property type="match status" value="1"/>
</dbReference>
<feature type="chain" id="PRO_5014113901" evidence="1">
    <location>
        <begin position="20"/>
        <end position="99"/>
    </location>
</feature>
<dbReference type="InterPro" id="IPR036691">
    <property type="entry name" value="Endo/exonu/phosph_ase_sf"/>
</dbReference>
<protein>
    <submittedName>
        <fullName evidence="2">Uncharacterized protein</fullName>
    </submittedName>
</protein>
<dbReference type="EMBL" id="PGOL01001778">
    <property type="protein sequence ID" value="PKI54548.1"/>
    <property type="molecule type" value="Genomic_DNA"/>
</dbReference>
<dbReference type="SUPFAM" id="SSF56219">
    <property type="entry name" value="DNase I-like"/>
    <property type="match status" value="1"/>
</dbReference>
<reference evidence="2 3" key="1">
    <citation type="submission" date="2017-11" db="EMBL/GenBank/DDBJ databases">
        <title>De-novo sequencing of pomegranate (Punica granatum L.) genome.</title>
        <authorList>
            <person name="Akparov Z."/>
            <person name="Amiraslanov A."/>
            <person name="Hajiyeva S."/>
            <person name="Abbasov M."/>
            <person name="Kaur K."/>
            <person name="Hamwieh A."/>
            <person name="Solovyev V."/>
            <person name="Salamov A."/>
            <person name="Braich B."/>
            <person name="Kosarev P."/>
            <person name="Mahmoud A."/>
            <person name="Hajiyev E."/>
            <person name="Babayeva S."/>
            <person name="Izzatullayeva V."/>
            <person name="Mammadov A."/>
            <person name="Mammadov A."/>
            <person name="Sharifova S."/>
            <person name="Ojaghi J."/>
            <person name="Eynullazada K."/>
            <person name="Bayramov B."/>
            <person name="Abdulazimova A."/>
            <person name="Shahmuradov I."/>
        </authorList>
    </citation>
    <scope>NUCLEOTIDE SEQUENCE [LARGE SCALE GENOMIC DNA]</scope>
    <source>
        <strain evidence="3">cv. AG2017</strain>
        <tissue evidence="2">Leaf</tissue>
    </source>
</reference>
<keyword evidence="1" id="KW-0732">Signal</keyword>
<keyword evidence="3" id="KW-1185">Reference proteome</keyword>
<organism evidence="2 3">
    <name type="scientific">Punica granatum</name>
    <name type="common">Pomegranate</name>
    <dbReference type="NCBI Taxonomy" id="22663"/>
    <lineage>
        <taxon>Eukaryota</taxon>
        <taxon>Viridiplantae</taxon>
        <taxon>Streptophyta</taxon>
        <taxon>Embryophyta</taxon>
        <taxon>Tracheophyta</taxon>
        <taxon>Spermatophyta</taxon>
        <taxon>Magnoliopsida</taxon>
        <taxon>eudicotyledons</taxon>
        <taxon>Gunneridae</taxon>
        <taxon>Pentapetalae</taxon>
        <taxon>rosids</taxon>
        <taxon>malvids</taxon>
        <taxon>Myrtales</taxon>
        <taxon>Lythraceae</taxon>
        <taxon>Punica</taxon>
    </lineage>
</organism>
<evidence type="ECO:0000313" key="3">
    <source>
        <dbReference type="Proteomes" id="UP000233551"/>
    </source>
</evidence>
<gene>
    <name evidence="2" type="ORF">CRG98_025062</name>
</gene>
<dbReference type="STRING" id="22663.A0A2I0JE74"/>
<evidence type="ECO:0000256" key="1">
    <source>
        <dbReference type="SAM" id="SignalP"/>
    </source>
</evidence>